<dbReference type="EMBL" id="LXQC01000165">
    <property type="protein sequence ID" value="TFE66998.1"/>
    <property type="molecule type" value="Genomic_DNA"/>
</dbReference>
<evidence type="ECO:0000313" key="9">
    <source>
        <dbReference type="Proteomes" id="UP000297713"/>
    </source>
</evidence>
<dbReference type="GO" id="GO:0000156">
    <property type="term" value="F:phosphorelay response regulator activity"/>
    <property type="evidence" value="ECO:0007669"/>
    <property type="project" value="TreeGrafter"/>
</dbReference>
<evidence type="ECO:0000256" key="1">
    <source>
        <dbReference type="ARBA" id="ARBA00022553"/>
    </source>
</evidence>
<dbReference type="PANTHER" id="PTHR48111">
    <property type="entry name" value="REGULATOR OF RPOS"/>
    <property type="match status" value="1"/>
</dbReference>
<name>A0A4Y8P9M0_9BACT</name>
<proteinExistence type="predicted"/>
<evidence type="ECO:0000259" key="7">
    <source>
        <dbReference type="PROSITE" id="PS51755"/>
    </source>
</evidence>
<comment type="caution">
    <text evidence="8">The sequence shown here is derived from an EMBL/GenBank/DDBJ whole genome shotgun (WGS) entry which is preliminary data.</text>
</comment>
<dbReference type="GO" id="GO:0000976">
    <property type="term" value="F:transcription cis-regulatory region binding"/>
    <property type="evidence" value="ECO:0007669"/>
    <property type="project" value="TreeGrafter"/>
</dbReference>
<feature type="domain" description="OmpR/PhoB-type" evidence="7">
    <location>
        <begin position="125"/>
        <end position="225"/>
    </location>
</feature>
<dbReference type="OrthoDB" id="9802426at2"/>
<evidence type="ECO:0000256" key="5">
    <source>
        <dbReference type="ARBA" id="ARBA00023163"/>
    </source>
</evidence>
<dbReference type="Proteomes" id="UP000297713">
    <property type="component" value="Unassembled WGS sequence"/>
</dbReference>
<dbReference type="InterPro" id="IPR036388">
    <property type="entry name" value="WH-like_DNA-bd_sf"/>
</dbReference>
<evidence type="ECO:0000256" key="6">
    <source>
        <dbReference type="PROSITE-ProRule" id="PRU01091"/>
    </source>
</evidence>
<dbReference type="AlphaFoldDB" id="A0A4Y8P9M0"/>
<organism evidence="8 9">
    <name type="scientific">Methylacidiphilum caldifontis</name>
    <dbReference type="NCBI Taxonomy" id="2795386"/>
    <lineage>
        <taxon>Bacteria</taxon>
        <taxon>Pseudomonadati</taxon>
        <taxon>Verrucomicrobiota</taxon>
        <taxon>Methylacidiphilae</taxon>
        <taxon>Methylacidiphilales</taxon>
        <taxon>Methylacidiphilaceae</taxon>
        <taxon>Methylacidiphilum (ex Ratnadevi et al. 2023)</taxon>
    </lineage>
</organism>
<dbReference type="SUPFAM" id="SSF46894">
    <property type="entry name" value="C-terminal effector domain of the bipartite response regulators"/>
    <property type="match status" value="1"/>
</dbReference>
<accession>A0A4Y8P9M0</accession>
<dbReference type="Gene3D" id="3.40.50.2300">
    <property type="match status" value="1"/>
</dbReference>
<dbReference type="GO" id="GO:0006355">
    <property type="term" value="P:regulation of DNA-templated transcription"/>
    <property type="evidence" value="ECO:0007669"/>
    <property type="project" value="InterPro"/>
</dbReference>
<sequence length="230" mass="26180">MIFILATTNDYFIKTAQESSMILKSQLVTVNHLSEFFTQICFKNYDLGIVDPETPSSFPYLDIIEKLRKEAISVPLFLIDHDLNAQQRILALRKGIDLFIPKNFIAEELAEQILSLLKKKSPVDKHILKIGNLTIDLKNSRVWKGTKEIKLTPKEFSLLVLLANQKNNIISAEDIFNQLWGDYSKASSINNVIQVHMSGLRKKLEECGLSSLITTVRGKGWMIQDQKQAC</sequence>
<dbReference type="CDD" id="cd00383">
    <property type="entry name" value="trans_reg_C"/>
    <property type="match status" value="1"/>
</dbReference>
<keyword evidence="5" id="KW-0804">Transcription</keyword>
<dbReference type="RefSeq" id="WP_134440701.1">
    <property type="nucleotide sequence ID" value="NZ_CP065957.1"/>
</dbReference>
<gene>
    <name evidence="8" type="ORF">A7Q10_01725</name>
</gene>
<dbReference type="InterPro" id="IPR039420">
    <property type="entry name" value="WalR-like"/>
</dbReference>
<dbReference type="GO" id="GO:0005829">
    <property type="term" value="C:cytosol"/>
    <property type="evidence" value="ECO:0007669"/>
    <property type="project" value="TreeGrafter"/>
</dbReference>
<keyword evidence="9" id="KW-1185">Reference proteome</keyword>
<evidence type="ECO:0000256" key="3">
    <source>
        <dbReference type="ARBA" id="ARBA00023015"/>
    </source>
</evidence>
<dbReference type="GO" id="GO:0032993">
    <property type="term" value="C:protein-DNA complex"/>
    <property type="evidence" value="ECO:0007669"/>
    <property type="project" value="TreeGrafter"/>
</dbReference>
<evidence type="ECO:0000256" key="2">
    <source>
        <dbReference type="ARBA" id="ARBA00023012"/>
    </source>
</evidence>
<keyword evidence="2" id="KW-0902">Two-component regulatory system</keyword>
<dbReference type="InterPro" id="IPR001867">
    <property type="entry name" value="OmpR/PhoB-type_DNA-bd"/>
</dbReference>
<keyword evidence="1" id="KW-0597">Phosphoprotein</keyword>
<dbReference type="Pfam" id="PF00486">
    <property type="entry name" value="Trans_reg_C"/>
    <property type="match status" value="1"/>
</dbReference>
<evidence type="ECO:0000256" key="4">
    <source>
        <dbReference type="ARBA" id="ARBA00023125"/>
    </source>
</evidence>
<dbReference type="Gene3D" id="1.10.10.10">
    <property type="entry name" value="Winged helix-like DNA-binding domain superfamily/Winged helix DNA-binding domain"/>
    <property type="match status" value="1"/>
</dbReference>
<reference evidence="8 9" key="1">
    <citation type="submission" date="2016-05" db="EMBL/GenBank/DDBJ databases">
        <title>Diversity and Homogeneity among Thermoacidophilic Verrucomicrobia Methanotrophs Linked with Geographical Origin.</title>
        <authorList>
            <person name="Erikstad H.-A."/>
            <person name="Smestad N.B."/>
            <person name="Ceballos R.M."/>
            <person name="Birkeland N.-K."/>
        </authorList>
    </citation>
    <scope>NUCLEOTIDE SEQUENCE [LARGE SCALE GENOMIC DNA]</scope>
    <source>
        <strain evidence="8 9">Phi</strain>
    </source>
</reference>
<protein>
    <submittedName>
        <fullName evidence="8">Transcriptional regulator</fullName>
    </submittedName>
</protein>
<feature type="DNA-binding region" description="OmpR/PhoB-type" evidence="6">
    <location>
        <begin position="125"/>
        <end position="225"/>
    </location>
</feature>
<dbReference type="PROSITE" id="PS51755">
    <property type="entry name" value="OMPR_PHOB"/>
    <property type="match status" value="1"/>
</dbReference>
<keyword evidence="4 6" id="KW-0238">DNA-binding</keyword>
<keyword evidence="3" id="KW-0805">Transcription regulation</keyword>
<evidence type="ECO:0000313" key="8">
    <source>
        <dbReference type="EMBL" id="TFE66998.1"/>
    </source>
</evidence>
<dbReference type="PANTHER" id="PTHR48111:SF1">
    <property type="entry name" value="TWO-COMPONENT RESPONSE REGULATOR ORR33"/>
    <property type="match status" value="1"/>
</dbReference>
<dbReference type="InterPro" id="IPR016032">
    <property type="entry name" value="Sig_transdc_resp-reg_C-effctor"/>
</dbReference>
<dbReference type="SMART" id="SM00862">
    <property type="entry name" value="Trans_reg_C"/>
    <property type="match status" value="1"/>
</dbReference>